<dbReference type="SUPFAM" id="SSF52091">
    <property type="entry name" value="SpoIIaa-like"/>
    <property type="match status" value="1"/>
</dbReference>
<dbReference type="Pfam" id="PF13466">
    <property type="entry name" value="STAS_2"/>
    <property type="match status" value="1"/>
</dbReference>
<dbReference type="EMBL" id="MAXA01000213">
    <property type="protein sequence ID" value="OHV28400.1"/>
    <property type="molecule type" value="Genomic_DNA"/>
</dbReference>
<dbReference type="RefSeq" id="WP_071063651.1">
    <property type="nucleotide sequence ID" value="NZ_MAXA01000213.1"/>
</dbReference>
<organism evidence="2 3">
    <name type="scientific">Parafrankia soli</name>
    <dbReference type="NCBI Taxonomy" id="2599596"/>
    <lineage>
        <taxon>Bacteria</taxon>
        <taxon>Bacillati</taxon>
        <taxon>Actinomycetota</taxon>
        <taxon>Actinomycetes</taxon>
        <taxon>Frankiales</taxon>
        <taxon>Frankiaceae</taxon>
        <taxon>Parafrankia</taxon>
    </lineage>
</organism>
<proteinExistence type="predicted"/>
<dbReference type="Gene3D" id="3.30.750.24">
    <property type="entry name" value="STAS domain"/>
    <property type="match status" value="1"/>
</dbReference>
<dbReference type="Proteomes" id="UP000179769">
    <property type="component" value="Unassembled WGS sequence"/>
</dbReference>
<dbReference type="InterPro" id="IPR058548">
    <property type="entry name" value="MlaB-like_STAS"/>
</dbReference>
<feature type="domain" description="MlaB-like STAS" evidence="1">
    <location>
        <begin position="23"/>
        <end position="96"/>
    </location>
</feature>
<dbReference type="AlphaFoldDB" id="A0A1S1Q365"/>
<protein>
    <recommendedName>
        <fullName evidence="1">MlaB-like STAS domain-containing protein</fullName>
    </recommendedName>
</protein>
<comment type="caution">
    <text evidence="2">The sequence shown here is derived from an EMBL/GenBank/DDBJ whole genome shotgun (WGS) entry which is preliminary data.</text>
</comment>
<name>A0A1S1Q365_9ACTN</name>
<keyword evidence="3" id="KW-1185">Reference proteome</keyword>
<accession>A0A1S1Q365</accession>
<reference evidence="3" key="1">
    <citation type="submission" date="2016-07" db="EMBL/GenBank/DDBJ databases">
        <title>Frankia sp. NRRL B-16219 Genome sequencing.</title>
        <authorList>
            <person name="Ghodhbane-Gtari F."/>
            <person name="Swanson E."/>
            <person name="Gueddou A."/>
            <person name="Louati M."/>
            <person name="Nouioui I."/>
            <person name="Hezbri K."/>
            <person name="Abebe-Akele F."/>
            <person name="Simpson S."/>
            <person name="Morris K."/>
            <person name="Thomas K."/>
            <person name="Gtari M."/>
            <person name="Tisa L.S."/>
        </authorList>
    </citation>
    <scope>NUCLEOTIDE SEQUENCE [LARGE SCALE GENOMIC DNA]</scope>
    <source>
        <strain evidence="3">NRRL B-16219</strain>
    </source>
</reference>
<gene>
    <name evidence="2" type="ORF">BBK14_03705</name>
</gene>
<evidence type="ECO:0000259" key="1">
    <source>
        <dbReference type="Pfam" id="PF13466"/>
    </source>
</evidence>
<evidence type="ECO:0000313" key="3">
    <source>
        <dbReference type="Proteomes" id="UP000179769"/>
    </source>
</evidence>
<evidence type="ECO:0000313" key="2">
    <source>
        <dbReference type="EMBL" id="OHV28400.1"/>
    </source>
</evidence>
<sequence>MPDDGSPPPGAAATVVLPFPPGLRREAVPELCARLDELLRADAEAAVILDTTPVGRPDAVVVEAIARLVLVARRHHRLVQVHAPPRVWELLALTGLAPLVGRLTPAAAPTSTQQAQDVPGRR</sequence>
<dbReference type="InterPro" id="IPR036513">
    <property type="entry name" value="STAS_dom_sf"/>
</dbReference>